<dbReference type="InterPro" id="IPR001261">
    <property type="entry name" value="ArgE/DapE_CS"/>
</dbReference>
<evidence type="ECO:0000256" key="3">
    <source>
        <dbReference type="ARBA" id="ARBA00022801"/>
    </source>
</evidence>
<dbReference type="InterPro" id="IPR036264">
    <property type="entry name" value="Bact_exopeptidase_dim_dom"/>
</dbReference>
<dbReference type="PANTHER" id="PTHR43808:SF31">
    <property type="entry name" value="N-ACETYL-L-CITRULLINE DEACETYLASE"/>
    <property type="match status" value="1"/>
</dbReference>
<protein>
    <submittedName>
        <fullName evidence="6">M20 family metallopeptidase</fullName>
    </submittedName>
</protein>
<evidence type="ECO:0000313" key="7">
    <source>
        <dbReference type="Proteomes" id="UP001595846"/>
    </source>
</evidence>
<dbReference type="RefSeq" id="WP_256533647.1">
    <property type="nucleotide sequence ID" value="NZ_CP101824.1"/>
</dbReference>
<dbReference type="GeneID" id="73902778"/>
<dbReference type="SUPFAM" id="SSF55031">
    <property type="entry name" value="Bacterial exopeptidase dimerisation domain"/>
    <property type="match status" value="1"/>
</dbReference>
<evidence type="ECO:0000259" key="5">
    <source>
        <dbReference type="Pfam" id="PF07687"/>
    </source>
</evidence>
<dbReference type="EMBL" id="JBHSAQ010000010">
    <property type="protein sequence ID" value="MFC3958955.1"/>
    <property type="molecule type" value="Genomic_DNA"/>
</dbReference>
<organism evidence="6 7">
    <name type="scientific">Halovivax cerinus</name>
    <dbReference type="NCBI Taxonomy" id="1487865"/>
    <lineage>
        <taxon>Archaea</taxon>
        <taxon>Methanobacteriati</taxon>
        <taxon>Methanobacteriota</taxon>
        <taxon>Stenosarchaea group</taxon>
        <taxon>Halobacteria</taxon>
        <taxon>Halobacteriales</taxon>
        <taxon>Natrialbaceae</taxon>
        <taxon>Halovivax</taxon>
    </lineage>
</organism>
<accession>A0ABD5NQH0</accession>
<dbReference type="InterPro" id="IPR002933">
    <property type="entry name" value="Peptidase_M20"/>
</dbReference>
<keyword evidence="3" id="KW-0378">Hydrolase</keyword>
<sequence length="394" mass="41759">MDRDVATLARELVSIPSHDDETAAGDRIESWLRSETDASITRDDAGNVIARRGPGDGRTLALVGHHDVVPPDESQVATADANGRGADDRHVDGHRTGEYVVEERDGRLYGRGTADMKGAVAAMLLAFRDATVVADGDRSNGRDELVFASFVGEEIGGEGVRHAIDEGFAPDVAVVGEGSTNYSRPGVTDVAVAHKGRRASTITAHGEAAHASEPEAGTNAIYRASEAVDVVRELSAPEVTIAGESLSGSVVVTEIDGGSAWNVVPERCTITVDERTVPGERAPLDRVEAIDGVEWDVDQDLPPMACEDDEFADTVLDAARQVHEQRGEPEPVHVTKPHATDAGWLADRAGTECVIVGPAEPGEAHTADESVSIDVLERCRAVYRATAQAWLRSG</sequence>
<evidence type="ECO:0000313" key="6">
    <source>
        <dbReference type="EMBL" id="MFC3958955.1"/>
    </source>
</evidence>
<dbReference type="Pfam" id="PF01546">
    <property type="entry name" value="Peptidase_M20"/>
    <property type="match status" value="1"/>
</dbReference>
<dbReference type="AlphaFoldDB" id="A0ABD5NQH0"/>
<dbReference type="GO" id="GO:0016787">
    <property type="term" value="F:hydrolase activity"/>
    <property type="evidence" value="ECO:0007669"/>
    <property type="project" value="UniProtKB-KW"/>
</dbReference>
<dbReference type="SUPFAM" id="SSF53187">
    <property type="entry name" value="Zn-dependent exopeptidases"/>
    <property type="match status" value="1"/>
</dbReference>
<dbReference type="Proteomes" id="UP001595846">
    <property type="component" value="Unassembled WGS sequence"/>
</dbReference>
<evidence type="ECO:0000256" key="2">
    <source>
        <dbReference type="ARBA" id="ARBA00022723"/>
    </source>
</evidence>
<name>A0ABD5NQH0_9EURY</name>
<proteinExistence type="predicted"/>
<dbReference type="InterPro" id="IPR050072">
    <property type="entry name" value="Peptidase_M20A"/>
</dbReference>
<keyword evidence="7" id="KW-1185">Reference proteome</keyword>
<comment type="caution">
    <text evidence="6">The sequence shown here is derived from an EMBL/GenBank/DDBJ whole genome shotgun (WGS) entry which is preliminary data.</text>
</comment>
<dbReference type="Pfam" id="PF07687">
    <property type="entry name" value="M20_dimer"/>
    <property type="match status" value="1"/>
</dbReference>
<keyword evidence="2" id="KW-0479">Metal-binding</keyword>
<dbReference type="Gene3D" id="3.30.70.360">
    <property type="match status" value="1"/>
</dbReference>
<feature type="domain" description="Peptidase M20 dimerisation" evidence="5">
    <location>
        <begin position="192"/>
        <end position="281"/>
    </location>
</feature>
<dbReference type="PANTHER" id="PTHR43808">
    <property type="entry name" value="ACETYLORNITHINE DEACETYLASE"/>
    <property type="match status" value="1"/>
</dbReference>
<keyword evidence="4" id="KW-0862">Zinc</keyword>
<dbReference type="GO" id="GO:0046872">
    <property type="term" value="F:metal ion binding"/>
    <property type="evidence" value="ECO:0007669"/>
    <property type="project" value="UniProtKB-KW"/>
</dbReference>
<gene>
    <name evidence="6" type="ORF">ACFOUR_11335</name>
</gene>
<evidence type="ECO:0000256" key="1">
    <source>
        <dbReference type="ARBA" id="ARBA00001947"/>
    </source>
</evidence>
<comment type="cofactor">
    <cofactor evidence="1">
        <name>Zn(2+)</name>
        <dbReference type="ChEBI" id="CHEBI:29105"/>
    </cofactor>
</comment>
<dbReference type="InterPro" id="IPR011650">
    <property type="entry name" value="Peptidase_M20_dimer"/>
</dbReference>
<dbReference type="PROSITE" id="PS00758">
    <property type="entry name" value="ARGE_DAPE_CPG2_1"/>
    <property type="match status" value="1"/>
</dbReference>
<evidence type="ECO:0000256" key="4">
    <source>
        <dbReference type="ARBA" id="ARBA00022833"/>
    </source>
</evidence>
<dbReference type="Gene3D" id="3.40.630.10">
    <property type="entry name" value="Zn peptidases"/>
    <property type="match status" value="1"/>
</dbReference>
<reference evidence="6 7" key="1">
    <citation type="journal article" date="2019" name="Int. J. Syst. Evol. Microbiol.">
        <title>The Global Catalogue of Microorganisms (GCM) 10K type strain sequencing project: providing services to taxonomists for standard genome sequencing and annotation.</title>
        <authorList>
            <consortium name="The Broad Institute Genomics Platform"/>
            <consortium name="The Broad Institute Genome Sequencing Center for Infectious Disease"/>
            <person name="Wu L."/>
            <person name="Ma J."/>
        </authorList>
    </citation>
    <scope>NUCLEOTIDE SEQUENCE [LARGE SCALE GENOMIC DNA]</scope>
    <source>
        <strain evidence="6 7">IBRC-M 10256</strain>
    </source>
</reference>